<organism evidence="3 4">
    <name type="scientific">Sinorhizobium meliloti (strain SM11)</name>
    <dbReference type="NCBI Taxonomy" id="707241"/>
    <lineage>
        <taxon>Bacteria</taxon>
        <taxon>Pseudomonadati</taxon>
        <taxon>Pseudomonadota</taxon>
        <taxon>Alphaproteobacteria</taxon>
        <taxon>Hyphomicrobiales</taxon>
        <taxon>Rhizobiaceae</taxon>
        <taxon>Sinorhizobium/Ensifer group</taxon>
        <taxon>Sinorhizobium</taxon>
    </lineage>
</organism>
<dbReference type="Proteomes" id="UP000009045">
    <property type="component" value="Chromosome"/>
</dbReference>
<name>F7X3D4_SINMM</name>
<dbReference type="Pfam" id="PF01381">
    <property type="entry name" value="HTH_3"/>
    <property type="match status" value="1"/>
</dbReference>
<dbReference type="PATRIC" id="fig|707241.3.peg.1114"/>
<feature type="region of interest" description="Disordered" evidence="1">
    <location>
        <begin position="140"/>
        <end position="172"/>
    </location>
</feature>
<dbReference type="SUPFAM" id="SSF47413">
    <property type="entry name" value="lambda repressor-like DNA-binding domains"/>
    <property type="match status" value="1"/>
</dbReference>
<dbReference type="KEGG" id="smx:SM11_chr1061"/>
<dbReference type="PROSITE" id="PS50943">
    <property type="entry name" value="HTH_CROC1"/>
    <property type="match status" value="1"/>
</dbReference>
<feature type="domain" description="HTH cro/C1-type" evidence="2">
    <location>
        <begin position="58"/>
        <end position="100"/>
    </location>
</feature>
<protein>
    <submittedName>
        <fullName evidence="3">Phage repressor</fullName>
    </submittedName>
</protein>
<evidence type="ECO:0000259" key="2">
    <source>
        <dbReference type="PROSITE" id="PS50943"/>
    </source>
</evidence>
<proteinExistence type="predicted"/>
<evidence type="ECO:0000313" key="4">
    <source>
        <dbReference type="Proteomes" id="UP000009045"/>
    </source>
</evidence>
<dbReference type="AlphaFoldDB" id="F7X3D4"/>
<gene>
    <name evidence="3" type="ordered locus">SM11_chr1061</name>
</gene>
<dbReference type="GO" id="GO:0003677">
    <property type="term" value="F:DNA binding"/>
    <property type="evidence" value="ECO:0007669"/>
    <property type="project" value="InterPro"/>
</dbReference>
<reference evidence="3 4" key="1">
    <citation type="journal article" date="2011" name="J. Biotechnol.">
        <title>The complete genome sequence of the dominant Sinorhizobium meliloti field isolate SM11 extends the S. meliloti pan-genome.</title>
        <authorList>
            <person name="Schneiker-Bekel S."/>
            <person name="Wibberg D."/>
            <person name="Bekel T."/>
            <person name="Blom J."/>
            <person name="Linke B."/>
            <person name="Neuweger H."/>
            <person name="Stiens M."/>
            <person name="Vorholter F.J."/>
            <person name="Weidner S."/>
            <person name="Goesmann A."/>
            <person name="Puhler A."/>
            <person name="Schluter A."/>
        </authorList>
    </citation>
    <scope>NUCLEOTIDE SEQUENCE [LARGE SCALE GENOMIC DNA]</scope>
    <source>
        <strain evidence="3 4">SM11</strain>
    </source>
</reference>
<dbReference type="RefSeq" id="WP_014529267.1">
    <property type="nucleotide sequence ID" value="NC_017325.1"/>
</dbReference>
<dbReference type="Gene3D" id="1.10.260.40">
    <property type="entry name" value="lambda repressor-like DNA-binding domains"/>
    <property type="match status" value="1"/>
</dbReference>
<dbReference type="SMART" id="SM00530">
    <property type="entry name" value="HTH_XRE"/>
    <property type="match status" value="1"/>
</dbReference>
<sequence length="172" mass="19358">MVEPGGGNAPVTSGKRRLVSRAELAAGKKREAEKHAELVELGKRIRYLRKEILGYHRQSDFAERLGVTRGAVGNWEIGVGMKRDHLITIAKEFNISHAWLAEGKGTPIAKPSIDSKLELLPPEEYETLYEHFQTMIDNRLRALGRKEQNDDEDSGPPDVQAGDYSKRREPNK</sequence>
<dbReference type="InterPro" id="IPR010982">
    <property type="entry name" value="Lambda_DNA-bd_dom_sf"/>
</dbReference>
<evidence type="ECO:0000313" key="3">
    <source>
        <dbReference type="EMBL" id="AEH78338.1"/>
    </source>
</evidence>
<evidence type="ECO:0000256" key="1">
    <source>
        <dbReference type="SAM" id="MobiDB-lite"/>
    </source>
</evidence>
<dbReference type="EMBL" id="CP001830">
    <property type="protein sequence ID" value="AEH78338.1"/>
    <property type="molecule type" value="Genomic_DNA"/>
</dbReference>
<accession>F7X3D4</accession>
<dbReference type="InterPro" id="IPR001387">
    <property type="entry name" value="Cro/C1-type_HTH"/>
</dbReference>
<dbReference type="HOGENOM" id="CLU_1554249_0_0_5"/>
<dbReference type="CDD" id="cd00093">
    <property type="entry name" value="HTH_XRE"/>
    <property type="match status" value="1"/>
</dbReference>